<name>A0A8R1EAR5_CAEJA</name>
<evidence type="ECO:0000313" key="1">
    <source>
        <dbReference type="EnsemblMetazoa" id="CJA31884.1"/>
    </source>
</evidence>
<reference evidence="2" key="1">
    <citation type="submission" date="2010-08" db="EMBL/GenBank/DDBJ databases">
        <authorList>
            <consortium name="Caenorhabditis japonica Sequencing Consortium"/>
            <person name="Wilson R.K."/>
        </authorList>
    </citation>
    <scope>NUCLEOTIDE SEQUENCE [LARGE SCALE GENOMIC DNA]</scope>
    <source>
        <strain evidence="2">DF5081</strain>
    </source>
</reference>
<dbReference type="Proteomes" id="UP000005237">
    <property type="component" value="Unassembled WGS sequence"/>
</dbReference>
<keyword evidence="2" id="KW-1185">Reference proteome</keyword>
<sequence length="106" mass="12618">MHHNNCTNNATSITQHAQCVVITLNRLHDQRRKLRKYKKLKFRRSRFRRSALEYGPLDNEFKVQQRKSYELKEKSDVISPLSNIAKQLIQLVREKKNKKTNGPTKK</sequence>
<dbReference type="AlphaFoldDB" id="A0A8R1EAR5"/>
<proteinExistence type="predicted"/>
<dbReference type="EnsemblMetazoa" id="CJA31884.1">
    <property type="protein sequence ID" value="CJA31884.1"/>
    <property type="gene ID" value="WBGene00207731"/>
</dbReference>
<evidence type="ECO:0000313" key="2">
    <source>
        <dbReference type="Proteomes" id="UP000005237"/>
    </source>
</evidence>
<accession>A0A8R1EAR5</accession>
<organism evidence="1 2">
    <name type="scientific">Caenorhabditis japonica</name>
    <dbReference type="NCBI Taxonomy" id="281687"/>
    <lineage>
        <taxon>Eukaryota</taxon>
        <taxon>Metazoa</taxon>
        <taxon>Ecdysozoa</taxon>
        <taxon>Nematoda</taxon>
        <taxon>Chromadorea</taxon>
        <taxon>Rhabditida</taxon>
        <taxon>Rhabditina</taxon>
        <taxon>Rhabditomorpha</taxon>
        <taxon>Rhabditoidea</taxon>
        <taxon>Rhabditidae</taxon>
        <taxon>Peloderinae</taxon>
        <taxon>Caenorhabditis</taxon>
    </lineage>
</organism>
<protein>
    <submittedName>
        <fullName evidence="1">Uncharacterized protein</fullName>
    </submittedName>
</protein>
<reference evidence="1" key="2">
    <citation type="submission" date="2022-06" db="UniProtKB">
        <authorList>
            <consortium name="EnsemblMetazoa"/>
        </authorList>
    </citation>
    <scope>IDENTIFICATION</scope>
    <source>
        <strain evidence="1">DF5081</strain>
    </source>
</reference>